<evidence type="ECO:0008006" key="3">
    <source>
        <dbReference type="Google" id="ProtNLM"/>
    </source>
</evidence>
<organism evidence="1 2">
    <name type="scientific">Podospora fimiseda</name>
    <dbReference type="NCBI Taxonomy" id="252190"/>
    <lineage>
        <taxon>Eukaryota</taxon>
        <taxon>Fungi</taxon>
        <taxon>Dikarya</taxon>
        <taxon>Ascomycota</taxon>
        <taxon>Pezizomycotina</taxon>
        <taxon>Sordariomycetes</taxon>
        <taxon>Sordariomycetidae</taxon>
        <taxon>Sordariales</taxon>
        <taxon>Podosporaceae</taxon>
        <taxon>Podospora</taxon>
    </lineage>
</organism>
<evidence type="ECO:0000313" key="1">
    <source>
        <dbReference type="EMBL" id="KAK4222870.1"/>
    </source>
</evidence>
<reference evidence="1" key="1">
    <citation type="journal article" date="2023" name="Mol. Phylogenet. Evol.">
        <title>Genome-scale phylogeny and comparative genomics of the fungal order Sordariales.</title>
        <authorList>
            <person name="Hensen N."/>
            <person name="Bonometti L."/>
            <person name="Westerberg I."/>
            <person name="Brannstrom I.O."/>
            <person name="Guillou S."/>
            <person name="Cros-Aarteil S."/>
            <person name="Calhoun S."/>
            <person name="Haridas S."/>
            <person name="Kuo A."/>
            <person name="Mondo S."/>
            <person name="Pangilinan J."/>
            <person name="Riley R."/>
            <person name="LaButti K."/>
            <person name="Andreopoulos B."/>
            <person name="Lipzen A."/>
            <person name="Chen C."/>
            <person name="Yan M."/>
            <person name="Daum C."/>
            <person name="Ng V."/>
            <person name="Clum A."/>
            <person name="Steindorff A."/>
            <person name="Ohm R.A."/>
            <person name="Martin F."/>
            <person name="Silar P."/>
            <person name="Natvig D.O."/>
            <person name="Lalanne C."/>
            <person name="Gautier V."/>
            <person name="Ament-Velasquez S.L."/>
            <person name="Kruys A."/>
            <person name="Hutchinson M.I."/>
            <person name="Powell A.J."/>
            <person name="Barry K."/>
            <person name="Miller A.N."/>
            <person name="Grigoriev I.V."/>
            <person name="Debuchy R."/>
            <person name="Gladieux P."/>
            <person name="Hiltunen Thoren M."/>
            <person name="Johannesson H."/>
        </authorList>
    </citation>
    <scope>NUCLEOTIDE SEQUENCE</scope>
    <source>
        <strain evidence="1">CBS 990.96</strain>
    </source>
</reference>
<dbReference type="Proteomes" id="UP001301958">
    <property type="component" value="Unassembled WGS sequence"/>
</dbReference>
<reference evidence="1" key="2">
    <citation type="submission" date="2023-05" db="EMBL/GenBank/DDBJ databases">
        <authorList>
            <consortium name="Lawrence Berkeley National Laboratory"/>
            <person name="Steindorff A."/>
            <person name="Hensen N."/>
            <person name="Bonometti L."/>
            <person name="Westerberg I."/>
            <person name="Brannstrom I.O."/>
            <person name="Guillou S."/>
            <person name="Cros-Aarteil S."/>
            <person name="Calhoun S."/>
            <person name="Haridas S."/>
            <person name="Kuo A."/>
            <person name="Mondo S."/>
            <person name="Pangilinan J."/>
            <person name="Riley R."/>
            <person name="Labutti K."/>
            <person name="Andreopoulos B."/>
            <person name="Lipzen A."/>
            <person name="Chen C."/>
            <person name="Yanf M."/>
            <person name="Daum C."/>
            <person name="Ng V."/>
            <person name="Clum A."/>
            <person name="Ohm R."/>
            <person name="Martin F."/>
            <person name="Silar P."/>
            <person name="Natvig D."/>
            <person name="Lalanne C."/>
            <person name="Gautier V."/>
            <person name="Ament-Velasquez S.L."/>
            <person name="Kruys A."/>
            <person name="Hutchinson M.I."/>
            <person name="Powell A.J."/>
            <person name="Barry K."/>
            <person name="Miller A.N."/>
            <person name="Grigoriev I.V."/>
            <person name="Debuchy R."/>
            <person name="Gladieux P."/>
            <person name="Thoren M.H."/>
            <person name="Johannesson H."/>
        </authorList>
    </citation>
    <scope>NUCLEOTIDE SEQUENCE</scope>
    <source>
        <strain evidence="1">CBS 990.96</strain>
    </source>
</reference>
<sequence length="158" mass="17586">MKQLASTGISKVERTSHSATSIHLCWLHKGKIHSVAIYPLSPWDIIPDTSVGAYRYAVGHHIDIQWLAEWRKTCGLSSSVTTNRCVNDGPILVVDTERHCVVESTLSSTYACLSYVWGQTDLCRLTKNNISQYSSPAEIPKDDISRAQVIEDAINISR</sequence>
<dbReference type="EMBL" id="MU865450">
    <property type="protein sequence ID" value="KAK4222870.1"/>
    <property type="molecule type" value="Genomic_DNA"/>
</dbReference>
<name>A0AAN6YQN2_9PEZI</name>
<accession>A0AAN6YQN2</accession>
<proteinExistence type="predicted"/>
<dbReference type="AlphaFoldDB" id="A0AAN6YQN2"/>
<keyword evidence="2" id="KW-1185">Reference proteome</keyword>
<evidence type="ECO:0000313" key="2">
    <source>
        <dbReference type="Proteomes" id="UP001301958"/>
    </source>
</evidence>
<gene>
    <name evidence="1" type="ORF">QBC38DRAFT_65981</name>
</gene>
<comment type="caution">
    <text evidence="1">The sequence shown here is derived from an EMBL/GenBank/DDBJ whole genome shotgun (WGS) entry which is preliminary data.</text>
</comment>
<protein>
    <recommendedName>
        <fullName evidence="3">Heterokaryon incompatibility domain-containing protein</fullName>
    </recommendedName>
</protein>